<dbReference type="RefSeq" id="XP_009538136.1">
    <property type="nucleotide sequence ID" value="XM_009539841.1"/>
</dbReference>
<dbReference type="PROSITE" id="PS50893">
    <property type="entry name" value="ABC_TRANSPORTER_2"/>
    <property type="match status" value="2"/>
</dbReference>
<dbReference type="InterPro" id="IPR027417">
    <property type="entry name" value="P-loop_NTPase"/>
</dbReference>
<dbReference type="GO" id="GO:0005524">
    <property type="term" value="F:ATP binding"/>
    <property type="evidence" value="ECO:0007669"/>
    <property type="project" value="UniProtKB-KW"/>
</dbReference>
<feature type="transmembrane region" description="Helical" evidence="10">
    <location>
        <begin position="574"/>
        <end position="599"/>
    </location>
</feature>
<proteinExistence type="inferred from homology"/>
<dbReference type="CDD" id="cd18578">
    <property type="entry name" value="ABC_6TM_Pgp_ABCB1_D2_like"/>
    <property type="match status" value="1"/>
</dbReference>
<dbReference type="InterPro" id="IPR011527">
    <property type="entry name" value="ABC1_TM_dom"/>
</dbReference>
<dbReference type="InterPro" id="IPR036640">
    <property type="entry name" value="ABC1_TM_sf"/>
</dbReference>
<feature type="domain" description="ABC transmembrane type-1" evidence="12">
    <location>
        <begin position="1"/>
        <end position="172"/>
    </location>
</feature>
<dbReference type="SUPFAM" id="SSF90123">
    <property type="entry name" value="ABC transporter transmembrane region"/>
    <property type="match status" value="2"/>
</dbReference>
<dbReference type="SMR" id="G5ADI6"/>
<dbReference type="Pfam" id="PF00005">
    <property type="entry name" value="ABC_tran"/>
    <property type="match status" value="2"/>
</dbReference>
<dbReference type="GO" id="GO:0015421">
    <property type="term" value="F:ABC-type oligopeptide transporter activity"/>
    <property type="evidence" value="ECO:0007669"/>
    <property type="project" value="TreeGrafter"/>
</dbReference>
<dbReference type="Gene3D" id="3.40.50.300">
    <property type="entry name" value="P-loop containing nucleotide triphosphate hydrolases"/>
    <property type="match status" value="2"/>
</dbReference>
<dbReference type="PROSITE" id="PS50929">
    <property type="entry name" value="ABC_TM1F"/>
    <property type="match status" value="2"/>
</dbReference>
<dbReference type="SUPFAM" id="SSF52540">
    <property type="entry name" value="P-loop containing nucleoside triphosphate hydrolases"/>
    <property type="match status" value="2"/>
</dbReference>
<evidence type="ECO:0000256" key="3">
    <source>
        <dbReference type="ARBA" id="ARBA00022448"/>
    </source>
</evidence>
<evidence type="ECO:0000256" key="5">
    <source>
        <dbReference type="ARBA" id="ARBA00022737"/>
    </source>
</evidence>
<evidence type="ECO:0000259" key="11">
    <source>
        <dbReference type="PROSITE" id="PS50893"/>
    </source>
</evidence>
<dbReference type="InParanoid" id="G5ADI6"/>
<dbReference type="InterPro" id="IPR003439">
    <property type="entry name" value="ABC_transporter-like_ATP-bd"/>
</dbReference>
<keyword evidence="4 10" id="KW-0812">Transmembrane</keyword>
<evidence type="ECO:0000256" key="8">
    <source>
        <dbReference type="ARBA" id="ARBA00022989"/>
    </source>
</evidence>
<evidence type="ECO:0000313" key="13">
    <source>
        <dbReference type="EMBL" id="EGZ06239.1"/>
    </source>
</evidence>
<evidence type="ECO:0000313" key="14">
    <source>
        <dbReference type="Proteomes" id="UP000002640"/>
    </source>
</evidence>
<keyword evidence="6" id="KW-0547">Nucleotide-binding</keyword>
<dbReference type="FunCoup" id="G5ADI6">
    <property type="interactions" value="4"/>
</dbReference>
<organism evidence="13 14">
    <name type="scientific">Phytophthora sojae (strain P6497)</name>
    <name type="common">Soybean stem and root rot agent</name>
    <name type="synonym">Phytophthora megasperma f. sp. glycines</name>
    <dbReference type="NCBI Taxonomy" id="1094619"/>
    <lineage>
        <taxon>Eukaryota</taxon>
        <taxon>Sar</taxon>
        <taxon>Stramenopiles</taxon>
        <taxon>Oomycota</taxon>
        <taxon>Peronosporomycetes</taxon>
        <taxon>Peronosporales</taxon>
        <taxon>Peronosporaceae</taxon>
        <taxon>Phytophthora</taxon>
    </lineage>
</organism>
<protein>
    <submittedName>
        <fullName evidence="13">Multidrug resistance protein ABC superfamily</fullName>
    </submittedName>
</protein>
<feature type="domain" description="ABC transporter" evidence="11">
    <location>
        <begin position="857"/>
        <end position="1096"/>
    </location>
</feature>
<dbReference type="Gene3D" id="1.20.1560.10">
    <property type="entry name" value="ABC transporter type 1, transmembrane domain"/>
    <property type="match status" value="2"/>
</dbReference>
<dbReference type="Proteomes" id="UP000002640">
    <property type="component" value="Unassembled WGS sequence"/>
</dbReference>
<dbReference type="GO" id="GO:0016887">
    <property type="term" value="F:ATP hydrolysis activity"/>
    <property type="evidence" value="ECO:0007669"/>
    <property type="project" value="InterPro"/>
</dbReference>
<dbReference type="InterPro" id="IPR039421">
    <property type="entry name" value="Type_1_exporter"/>
</dbReference>
<feature type="transmembrane region" description="Helical" evidence="10">
    <location>
        <begin position="31"/>
        <end position="51"/>
    </location>
</feature>
<evidence type="ECO:0000259" key="12">
    <source>
        <dbReference type="PROSITE" id="PS50929"/>
    </source>
</evidence>
<dbReference type="InterPro" id="IPR003593">
    <property type="entry name" value="AAA+_ATPase"/>
</dbReference>
<name>G5ADI6_PHYSP</name>
<keyword evidence="8 10" id="KW-1133">Transmembrane helix</keyword>
<comment type="similarity">
    <text evidence="2">Belongs to the ABC transporter superfamily. ABCB family. Multidrug resistance exporter (TC 3.A.1.201) subfamily.</text>
</comment>
<dbReference type="PROSITE" id="PS00211">
    <property type="entry name" value="ABC_TRANSPORTER_1"/>
    <property type="match status" value="2"/>
</dbReference>
<feature type="domain" description="ABC transmembrane type-1" evidence="12">
    <location>
        <begin position="524"/>
        <end position="819"/>
    </location>
</feature>
<accession>G5ADI6</accession>
<dbReference type="CDD" id="cd03249">
    <property type="entry name" value="ABC_MTABC3_MDL1_MDL2"/>
    <property type="match status" value="2"/>
</dbReference>
<dbReference type="EMBL" id="JH159164">
    <property type="protein sequence ID" value="EGZ06239.1"/>
    <property type="molecule type" value="Genomic_DNA"/>
</dbReference>
<reference evidence="13 14" key="1">
    <citation type="journal article" date="2006" name="Science">
        <title>Phytophthora genome sequences uncover evolutionary origins and mechanisms of pathogenesis.</title>
        <authorList>
            <person name="Tyler B.M."/>
            <person name="Tripathy S."/>
            <person name="Zhang X."/>
            <person name="Dehal P."/>
            <person name="Jiang R.H."/>
            <person name="Aerts A."/>
            <person name="Arredondo F.D."/>
            <person name="Baxter L."/>
            <person name="Bensasson D."/>
            <person name="Beynon J.L."/>
            <person name="Chapman J."/>
            <person name="Damasceno C.M."/>
            <person name="Dorrance A.E."/>
            <person name="Dou D."/>
            <person name="Dickerman A.W."/>
            <person name="Dubchak I.L."/>
            <person name="Garbelotto M."/>
            <person name="Gijzen M."/>
            <person name="Gordon S.G."/>
            <person name="Govers F."/>
            <person name="Grunwald N.J."/>
            <person name="Huang W."/>
            <person name="Ivors K.L."/>
            <person name="Jones R.W."/>
            <person name="Kamoun S."/>
            <person name="Krampis K."/>
            <person name="Lamour K.H."/>
            <person name="Lee M.K."/>
            <person name="McDonald W.H."/>
            <person name="Medina M."/>
            <person name="Meijer H.J."/>
            <person name="Nordberg E.K."/>
            <person name="Maclean D.J."/>
            <person name="Ospina-Giraldo M.D."/>
            <person name="Morris P.F."/>
            <person name="Phuntumart V."/>
            <person name="Putnam N.H."/>
            <person name="Rash S."/>
            <person name="Rose J.K."/>
            <person name="Sakihama Y."/>
            <person name="Salamov A.A."/>
            <person name="Savidor A."/>
            <person name="Scheuring C.F."/>
            <person name="Smith B.M."/>
            <person name="Sobral B.W."/>
            <person name="Terry A."/>
            <person name="Torto-Alalibo T.A."/>
            <person name="Win J."/>
            <person name="Xu Z."/>
            <person name="Zhang H."/>
            <person name="Grigoriev I.V."/>
            <person name="Rokhsar D.S."/>
            <person name="Boore J.L."/>
        </authorList>
    </citation>
    <scope>NUCLEOTIDE SEQUENCE [LARGE SCALE GENOMIC DNA]</scope>
    <source>
        <strain evidence="13 14">P6497</strain>
    </source>
</reference>
<sequence length="1099" mass="119673">MGQKLGDSVKYTCQFVTGYVIGFVRGWDMSLVMACVMPFMVASLGVLMTSLRKRAVHSQQMYAEAGAVAEETLGSIRTVSSLNAEKLAIDKYNERAAKAEETNIQMAKFSGCVFGLFMCSIWLMYAAGLWYGGSKVARGKASPSEVFQSFFGVLMGTISLGQIMPNISAVAEAKGAAAQIYKILDTPSAIDASREDVGEKPESCVGRIQAVGVNFTYPSRPDVQILNDYNVTIEPGQTVAFVGASGGGKSTLISLLERFYDPNEGSILLDGRDVKTLNIKWLRSQIGLVSQEPVLFATTILENIAAGGSNITRDQVVEAAKLANAHNFIMTLPQQYDTMVGEKGVSLSGGQKQRVAIARAIVREPKILVLDEATSALDAESERVVQSALNDLMDKTRMTTLVIAHRLSTIRRADKIVVVNSGHVVEEGTHDELVAIDEGIYRKLYTIQEEKAQEEAQAAAKALALAEDGEPHTQTLQKRSSRSVISEHLDDEKVENQVNAGNPTKTFTIFDAMAFSRPERPAFIVGIMAAAVMGCAMPGSAVLISELVATMTKNYTLFKVNNIESALDDLKHDVMVYGLCYIGGSIVMFVAAALQNYCFKYMAEKLTSRLRDIHFTALCRQNIGFFDEKKNATGALTADLSTNATKVALISGDSQGRMVQAIFTFVAALVISFTTGSWLLTLVMLAVFPFLIAGQMIRMRQMKSSGHLSDELNEVGAHASEALSNIRTVVSLGLEKSICTKFSNLLEEPLVSGRREAQLNGLALGFSSFILFATYSLVFWYGGKLVQDDKINFKELMRTLMAIMMSAQGIGNATSFMGESDNALKAGKAIVDLRDREPPIDSFQEGGRRLDQLQGKIEFKNILFRYPTRPEVTVLRNYNLTIEAGQTVAFCGPSGGGKSTGVSLIERFYDPVEGQVLLDGVDTKELNLNWLRSQIGLVGQEPTLFIGTIAENIAYGLADKPTQQDIEEAAKMANAHGFITKFPDGYETQVGMKGEQLSGGQKQRIAIARAILKNPNILLLDEATSALDSESEKVVQEALDKVVALKRRTTIIIAHRLSTIRKADKIYVVSGGKIAEQGTHQELINLKGIYAKLVEHAVN</sequence>
<dbReference type="FunFam" id="3.40.50.300:FF:000251">
    <property type="entry name" value="ABC transporter B family member 19"/>
    <property type="match status" value="2"/>
</dbReference>
<feature type="domain" description="ABC transporter" evidence="11">
    <location>
        <begin position="208"/>
        <end position="446"/>
    </location>
</feature>
<dbReference type="Pfam" id="PF00664">
    <property type="entry name" value="ABC_membrane"/>
    <property type="match status" value="2"/>
</dbReference>
<feature type="transmembrane region" description="Helical" evidence="10">
    <location>
        <begin position="112"/>
        <end position="131"/>
    </location>
</feature>
<evidence type="ECO:0000256" key="9">
    <source>
        <dbReference type="ARBA" id="ARBA00023136"/>
    </source>
</evidence>
<dbReference type="CDD" id="cd18577">
    <property type="entry name" value="ABC_6TM_Pgp_ABCB1_D1_like"/>
    <property type="match status" value="1"/>
</dbReference>
<dbReference type="OMA" id="IGMAAPY"/>
<keyword evidence="14" id="KW-1185">Reference proteome</keyword>
<dbReference type="SMART" id="SM00382">
    <property type="entry name" value="AAA"/>
    <property type="match status" value="2"/>
</dbReference>
<feature type="transmembrane region" description="Helical" evidence="10">
    <location>
        <begin position="762"/>
        <end position="782"/>
    </location>
</feature>
<evidence type="ECO:0000256" key="2">
    <source>
        <dbReference type="ARBA" id="ARBA00007577"/>
    </source>
</evidence>
<keyword evidence="7" id="KW-0067">ATP-binding</keyword>
<dbReference type="KEGG" id="psoj:PHYSODRAFT_531218"/>
<keyword evidence="9 10" id="KW-0472">Membrane</keyword>
<dbReference type="GeneID" id="20661579"/>
<evidence type="ECO:0000256" key="7">
    <source>
        <dbReference type="ARBA" id="ARBA00022840"/>
    </source>
</evidence>
<evidence type="ECO:0000256" key="1">
    <source>
        <dbReference type="ARBA" id="ARBA00004141"/>
    </source>
</evidence>
<dbReference type="AlphaFoldDB" id="G5ADI6"/>
<evidence type="ECO:0000256" key="4">
    <source>
        <dbReference type="ARBA" id="ARBA00022692"/>
    </source>
</evidence>
<evidence type="ECO:0000256" key="6">
    <source>
        <dbReference type="ARBA" id="ARBA00022741"/>
    </source>
</evidence>
<comment type="subcellular location">
    <subcellularLocation>
        <location evidence="1">Membrane</location>
        <topology evidence="1">Multi-pass membrane protein</topology>
    </subcellularLocation>
</comment>
<feature type="transmembrane region" description="Helical" evidence="10">
    <location>
        <begin position="522"/>
        <end position="544"/>
    </location>
</feature>
<dbReference type="InterPro" id="IPR017871">
    <property type="entry name" value="ABC_transporter-like_CS"/>
</dbReference>
<keyword evidence="3" id="KW-0813">Transport</keyword>
<dbReference type="PANTHER" id="PTHR43394">
    <property type="entry name" value="ATP-DEPENDENT PERMEASE MDL1, MITOCHONDRIAL"/>
    <property type="match status" value="1"/>
</dbReference>
<dbReference type="PANTHER" id="PTHR43394:SF11">
    <property type="entry name" value="ATP-BINDING CASSETTE TRANSPORTER"/>
    <property type="match status" value="1"/>
</dbReference>
<evidence type="ECO:0000256" key="10">
    <source>
        <dbReference type="SAM" id="Phobius"/>
    </source>
</evidence>
<feature type="transmembrane region" description="Helical" evidence="10">
    <location>
        <begin position="679"/>
        <end position="697"/>
    </location>
</feature>
<keyword evidence="5" id="KW-0677">Repeat</keyword>
<gene>
    <name evidence="13" type="ORF">PHYSODRAFT_531218</name>
</gene>
<dbReference type="GO" id="GO:0090374">
    <property type="term" value="P:oligopeptide export from mitochondrion"/>
    <property type="evidence" value="ECO:0007669"/>
    <property type="project" value="TreeGrafter"/>
</dbReference>
<dbReference type="GO" id="GO:0005743">
    <property type="term" value="C:mitochondrial inner membrane"/>
    <property type="evidence" value="ECO:0007669"/>
    <property type="project" value="TreeGrafter"/>
</dbReference>